<dbReference type="AlphaFoldDB" id="A0A1F6GBQ7"/>
<keyword evidence="2 7" id="KW-0227">DNA damage</keyword>
<dbReference type="InterPro" id="IPR006171">
    <property type="entry name" value="TOPRIM_dom"/>
</dbReference>
<dbReference type="GO" id="GO:0003677">
    <property type="term" value="F:DNA binding"/>
    <property type="evidence" value="ECO:0007669"/>
    <property type="project" value="UniProtKB-UniRule"/>
</dbReference>
<dbReference type="PROSITE" id="PS01300">
    <property type="entry name" value="RECR"/>
    <property type="match status" value="1"/>
</dbReference>
<evidence type="ECO:0000256" key="4">
    <source>
        <dbReference type="ARBA" id="ARBA00022833"/>
    </source>
</evidence>
<proteinExistence type="inferred from homology"/>
<reference evidence="9 10" key="1">
    <citation type="journal article" date="2016" name="Nat. Commun.">
        <title>Thousands of microbial genomes shed light on interconnected biogeochemical processes in an aquifer system.</title>
        <authorList>
            <person name="Anantharaman K."/>
            <person name="Brown C.T."/>
            <person name="Hug L.A."/>
            <person name="Sharon I."/>
            <person name="Castelle C.J."/>
            <person name="Probst A.J."/>
            <person name="Thomas B.C."/>
            <person name="Singh A."/>
            <person name="Wilkins M.J."/>
            <person name="Karaoz U."/>
            <person name="Brodie E.L."/>
            <person name="Williams K.H."/>
            <person name="Hubbard S.S."/>
            <person name="Banfield J.F."/>
        </authorList>
    </citation>
    <scope>NUCLEOTIDE SEQUENCE [LARGE SCALE GENOMIC DNA]</scope>
</reference>
<evidence type="ECO:0000256" key="6">
    <source>
        <dbReference type="ARBA" id="ARBA00023204"/>
    </source>
</evidence>
<keyword evidence="3 7" id="KW-0863">Zinc-finger</keyword>
<keyword evidence="1 7" id="KW-0479">Metal-binding</keyword>
<evidence type="ECO:0000256" key="3">
    <source>
        <dbReference type="ARBA" id="ARBA00022771"/>
    </source>
</evidence>
<dbReference type="Proteomes" id="UP000178449">
    <property type="component" value="Unassembled WGS sequence"/>
</dbReference>
<comment type="function">
    <text evidence="7">May play a role in DNA repair. It seems to be involved in an RecBC-independent recombinational process of DNA repair. It may act with RecF and RecO.</text>
</comment>
<comment type="caution">
    <text evidence="9">The sequence shown here is derived from an EMBL/GenBank/DDBJ whole genome shotgun (WGS) entry which is preliminary data.</text>
</comment>
<evidence type="ECO:0000256" key="5">
    <source>
        <dbReference type="ARBA" id="ARBA00023172"/>
    </source>
</evidence>
<dbReference type="STRING" id="1817772.A2527_06875"/>
<dbReference type="EMBL" id="MFNE01000020">
    <property type="protein sequence ID" value="OGG95546.1"/>
    <property type="molecule type" value="Genomic_DNA"/>
</dbReference>
<dbReference type="CDD" id="cd01025">
    <property type="entry name" value="TOPRIM_recR"/>
    <property type="match status" value="1"/>
</dbReference>
<evidence type="ECO:0000256" key="7">
    <source>
        <dbReference type="HAMAP-Rule" id="MF_00017"/>
    </source>
</evidence>
<organism evidence="9 10">
    <name type="scientific">Candidatus Lambdaproteobacteria bacterium RIFOXYD2_FULL_50_16</name>
    <dbReference type="NCBI Taxonomy" id="1817772"/>
    <lineage>
        <taxon>Bacteria</taxon>
        <taxon>Pseudomonadati</taxon>
        <taxon>Pseudomonadota</taxon>
        <taxon>Candidatus Lambdaproteobacteria</taxon>
    </lineage>
</organism>
<dbReference type="SUPFAM" id="SSF111304">
    <property type="entry name" value="Recombination protein RecR"/>
    <property type="match status" value="1"/>
</dbReference>
<dbReference type="GO" id="GO:0006281">
    <property type="term" value="P:DNA repair"/>
    <property type="evidence" value="ECO:0007669"/>
    <property type="project" value="UniProtKB-UniRule"/>
</dbReference>
<dbReference type="Pfam" id="PF21175">
    <property type="entry name" value="RecR_C"/>
    <property type="match status" value="1"/>
</dbReference>
<dbReference type="Gene3D" id="3.40.1360.10">
    <property type="match status" value="1"/>
</dbReference>
<protein>
    <recommendedName>
        <fullName evidence="7">Recombination protein RecR</fullName>
    </recommendedName>
</protein>
<name>A0A1F6GBQ7_9PROT</name>
<evidence type="ECO:0000256" key="1">
    <source>
        <dbReference type="ARBA" id="ARBA00022723"/>
    </source>
</evidence>
<dbReference type="GO" id="GO:0006310">
    <property type="term" value="P:DNA recombination"/>
    <property type="evidence" value="ECO:0007669"/>
    <property type="project" value="UniProtKB-UniRule"/>
</dbReference>
<dbReference type="Gene3D" id="6.10.250.240">
    <property type="match status" value="1"/>
</dbReference>
<comment type="similarity">
    <text evidence="7">Belongs to the RecR family.</text>
</comment>
<feature type="zinc finger region" description="C4-type" evidence="7">
    <location>
        <begin position="56"/>
        <end position="71"/>
    </location>
</feature>
<dbReference type="InterPro" id="IPR000093">
    <property type="entry name" value="DNA_Rcmb_RecR"/>
</dbReference>
<dbReference type="SMART" id="SM00493">
    <property type="entry name" value="TOPRIM"/>
    <property type="match status" value="1"/>
</dbReference>
<dbReference type="GO" id="GO:0008270">
    <property type="term" value="F:zinc ion binding"/>
    <property type="evidence" value="ECO:0007669"/>
    <property type="project" value="UniProtKB-KW"/>
</dbReference>
<dbReference type="Pfam" id="PF21176">
    <property type="entry name" value="RecR_HhH"/>
    <property type="match status" value="1"/>
</dbReference>
<keyword evidence="4 7" id="KW-0862">Zinc</keyword>
<dbReference type="NCBIfam" id="TIGR00615">
    <property type="entry name" value="recR"/>
    <property type="match status" value="1"/>
</dbReference>
<dbReference type="InterPro" id="IPR015967">
    <property type="entry name" value="Rcmb_RecR_Znf"/>
</dbReference>
<dbReference type="PANTHER" id="PTHR30446:SF0">
    <property type="entry name" value="RECOMBINATION PROTEIN RECR"/>
    <property type="match status" value="1"/>
</dbReference>
<sequence length="199" mass="21831">MLPPSLLKLIEELAKLPSVGQKSARRLAFYLVSQPNDQPLALARALEEAAHNLGQCECCFGLSQGPVCELCQDPRRNQEQMCVVEEGRNVFSIEASHVFQGLYHVLGGSISPLSGIYPEDLKIAELERRVLELGIKEIIIATNPDLEGEATAHYLTDLFKQSPVKVSRIARGMPSGGDLEFTDAATLARAFEGRQPFDP</sequence>
<evidence type="ECO:0000313" key="10">
    <source>
        <dbReference type="Proteomes" id="UP000178449"/>
    </source>
</evidence>
<feature type="domain" description="Toprim" evidence="8">
    <location>
        <begin position="79"/>
        <end position="174"/>
    </location>
</feature>
<keyword evidence="6 7" id="KW-0234">DNA repair</keyword>
<dbReference type="Pfam" id="PF13662">
    <property type="entry name" value="Toprim_4"/>
    <property type="match status" value="1"/>
</dbReference>
<dbReference type="InterPro" id="IPR023627">
    <property type="entry name" value="Rcmb_RecR"/>
</dbReference>
<dbReference type="PROSITE" id="PS50880">
    <property type="entry name" value="TOPRIM"/>
    <property type="match status" value="1"/>
</dbReference>
<keyword evidence="5 7" id="KW-0233">DNA recombination</keyword>
<dbReference type="InterPro" id="IPR034137">
    <property type="entry name" value="TOPRIM_RecR"/>
</dbReference>
<evidence type="ECO:0000259" key="8">
    <source>
        <dbReference type="PROSITE" id="PS50880"/>
    </source>
</evidence>
<dbReference type="Gene3D" id="1.10.8.420">
    <property type="entry name" value="RecR Domain 1"/>
    <property type="match status" value="1"/>
</dbReference>
<gene>
    <name evidence="7" type="primary">recR</name>
    <name evidence="9" type="ORF">A2527_06875</name>
</gene>
<accession>A0A1F6GBQ7</accession>
<dbReference type="PANTHER" id="PTHR30446">
    <property type="entry name" value="RECOMBINATION PROTEIN RECR"/>
    <property type="match status" value="1"/>
</dbReference>
<evidence type="ECO:0000256" key="2">
    <source>
        <dbReference type="ARBA" id="ARBA00022763"/>
    </source>
</evidence>
<dbReference type="HAMAP" id="MF_00017">
    <property type="entry name" value="RecR"/>
    <property type="match status" value="1"/>
</dbReference>
<evidence type="ECO:0000313" key="9">
    <source>
        <dbReference type="EMBL" id="OGG95546.1"/>
    </source>
</evidence>